<organism evidence="2 3">
    <name type="scientific">Paenimyroides viscosum</name>
    <dbReference type="NCBI Taxonomy" id="2488729"/>
    <lineage>
        <taxon>Bacteria</taxon>
        <taxon>Pseudomonadati</taxon>
        <taxon>Bacteroidota</taxon>
        <taxon>Flavobacteriia</taxon>
        <taxon>Flavobacteriales</taxon>
        <taxon>Flavobacteriaceae</taxon>
        <taxon>Paenimyroides</taxon>
    </lineage>
</organism>
<keyword evidence="1" id="KW-0472">Membrane</keyword>
<feature type="transmembrane region" description="Helical" evidence="1">
    <location>
        <begin position="105"/>
        <end position="125"/>
    </location>
</feature>
<reference evidence="2 3" key="1">
    <citation type="submission" date="2018-11" db="EMBL/GenBank/DDBJ databases">
        <title>Flavobacterium sp. nov., YIM 102796 draft genome.</title>
        <authorList>
            <person name="Li G."/>
            <person name="Jiang Y."/>
        </authorList>
    </citation>
    <scope>NUCLEOTIDE SEQUENCE [LARGE SCALE GENOMIC DNA]</scope>
    <source>
        <strain evidence="2 3">YIM 102796</strain>
    </source>
</reference>
<keyword evidence="3" id="KW-1185">Reference proteome</keyword>
<dbReference type="RefSeq" id="WP_124900368.1">
    <property type="nucleotide sequence ID" value="NZ_RQTJ01000041.1"/>
</dbReference>
<keyword evidence="1" id="KW-1133">Transmembrane helix</keyword>
<feature type="transmembrane region" description="Helical" evidence="1">
    <location>
        <begin position="21"/>
        <end position="40"/>
    </location>
</feature>
<feature type="transmembrane region" description="Helical" evidence="1">
    <location>
        <begin position="451"/>
        <end position="468"/>
    </location>
</feature>
<keyword evidence="1" id="KW-0812">Transmembrane</keyword>
<dbReference type="OrthoDB" id="996104at2"/>
<sequence>MNFINKINNYLIQRYPTIWNTRIVWMLAISLLVHILFYFIGYLSHTNPLSLQTSRVVDDYFSSGVIMVHIICSMLLLVGWLVYMFKNNGFKNFYPTSNFKLFGQFLCYLVIVFVSITFYFSYMVGFKTYINATYPDQDFKESVQKINKAYPFLSLKYQDYELDRKAYPKLFNDLYCETKTDLIDYSQKYYNSHGNKYQFYTLYKVGVTERDEYRKFKYPAKELSNNTPLAYSNVKGDTCFYYFKKDVVDVSAYTKSADLSYYNFSEEFYTLDLNQIDYYDRYNDSYTVYADDQGYYGSDPNLGKSYAINKELTALLDRKNPEELKKILSDFLEVSQKYQIKTNLTTDKWFKLIYHPENFVVKHFIADDVNKYPQVTTTGVADTLSNNSEVVTTQNVTYYKEEVVEAVNENTEMYRYYQQNLTQNYYEIRNLSDFLQSVELVKNIDFVSRNIHIYIWIAFFLSTLIFSFRVTNLRSVIFTGLTTGVLSLVIGLIVLVYSMSFGANPEFFASYFIFILGTIILLIPIVFINSGSKLFTSVLMNISINGFVLYVFLILGIISMHQKQACYDKNYNYKINCTTLLEYLDMNTSYLLLAVGLLFIFIYTAVIKKWRAVPE</sequence>
<feature type="transmembrane region" description="Helical" evidence="1">
    <location>
        <begin position="508"/>
        <end position="527"/>
    </location>
</feature>
<accession>A0A3P1AP78</accession>
<evidence type="ECO:0000256" key="1">
    <source>
        <dbReference type="SAM" id="Phobius"/>
    </source>
</evidence>
<dbReference type="Proteomes" id="UP000268372">
    <property type="component" value="Unassembled WGS sequence"/>
</dbReference>
<feature type="transmembrane region" description="Helical" evidence="1">
    <location>
        <begin position="589"/>
        <end position="607"/>
    </location>
</feature>
<comment type="caution">
    <text evidence="2">The sequence shown here is derived from an EMBL/GenBank/DDBJ whole genome shotgun (WGS) entry which is preliminary data.</text>
</comment>
<dbReference type="EMBL" id="RQTJ01000041">
    <property type="protein sequence ID" value="RRA90808.1"/>
    <property type="molecule type" value="Genomic_DNA"/>
</dbReference>
<name>A0A3P1AP78_9FLAO</name>
<feature type="transmembrane region" description="Helical" evidence="1">
    <location>
        <begin position="539"/>
        <end position="560"/>
    </location>
</feature>
<feature type="transmembrane region" description="Helical" evidence="1">
    <location>
        <begin position="60"/>
        <end position="85"/>
    </location>
</feature>
<dbReference type="AlphaFoldDB" id="A0A3P1AP78"/>
<feature type="transmembrane region" description="Helical" evidence="1">
    <location>
        <begin position="475"/>
        <end position="496"/>
    </location>
</feature>
<gene>
    <name evidence="2" type="ORF">EG242_13390</name>
</gene>
<evidence type="ECO:0000313" key="3">
    <source>
        <dbReference type="Proteomes" id="UP000268372"/>
    </source>
</evidence>
<proteinExistence type="predicted"/>
<protein>
    <submittedName>
        <fullName evidence="2">Uncharacterized protein</fullName>
    </submittedName>
</protein>
<evidence type="ECO:0000313" key="2">
    <source>
        <dbReference type="EMBL" id="RRA90808.1"/>
    </source>
</evidence>